<protein>
    <recommendedName>
        <fullName evidence="1">N-acetylmuramoyl-L-alanine amidase domain-containing protein</fullName>
    </recommendedName>
</protein>
<dbReference type="AlphaFoldDB" id="A0A917I885"/>
<dbReference type="InterPro" id="IPR002502">
    <property type="entry name" value="Amidase_domain"/>
</dbReference>
<evidence type="ECO:0000313" key="3">
    <source>
        <dbReference type="Proteomes" id="UP000603912"/>
    </source>
</evidence>
<feature type="domain" description="N-acetylmuramoyl-L-alanine amidase" evidence="1">
    <location>
        <begin position="34"/>
        <end position="151"/>
    </location>
</feature>
<dbReference type="InterPro" id="IPR036505">
    <property type="entry name" value="Amidase/PGRP_sf"/>
</dbReference>
<gene>
    <name evidence="2" type="ORF">GCM10007036_23810</name>
</gene>
<dbReference type="Gene3D" id="3.40.80.10">
    <property type="entry name" value="Peptidoglycan recognition protein-like"/>
    <property type="match status" value="1"/>
</dbReference>
<dbReference type="SUPFAM" id="SSF55846">
    <property type="entry name" value="N-acetylmuramoyl-L-alanine amidase-like"/>
    <property type="match status" value="1"/>
</dbReference>
<evidence type="ECO:0000313" key="2">
    <source>
        <dbReference type="EMBL" id="GGH20323.1"/>
    </source>
</evidence>
<proteinExistence type="predicted"/>
<dbReference type="Proteomes" id="UP000603912">
    <property type="component" value="Unassembled WGS sequence"/>
</dbReference>
<organism evidence="2 3">
    <name type="scientific">Alsobacter metallidurans</name>
    <dbReference type="NCBI Taxonomy" id="340221"/>
    <lineage>
        <taxon>Bacteria</taxon>
        <taxon>Pseudomonadati</taxon>
        <taxon>Pseudomonadota</taxon>
        <taxon>Alphaproteobacteria</taxon>
        <taxon>Hyphomicrobiales</taxon>
        <taxon>Alsobacteraceae</taxon>
        <taxon>Alsobacter</taxon>
    </lineage>
</organism>
<comment type="caution">
    <text evidence="2">The sequence shown here is derived from an EMBL/GenBank/DDBJ whole genome shotgun (WGS) entry which is preliminary data.</text>
</comment>
<accession>A0A917I885</accession>
<name>A0A917I885_9HYPH</name>
<keyword evidence="3" id="KW-1185">Reference proteome</keyword>
<sequence length="205" mass="22592">MITNREGLFMAMFPDRDGDYMLTEPGSYVVGANKDVVRIIMHQTWAYQSITDQAPINYRVWTSGTREGRKKHPQFGVSAHFTVEADGRIFQHVDTKDGAKGTSAYAYNAVHIEFASRDEPLTDDQLHYGAGLMAWIASEHPNLRLVVVGESNKHPGDKKQAGITCHSFVELVGKAAHPKLTCPGPKIVDQMNTIAVLASVRAALV</sequence>
<reference evidence="2" key="1">
    <citation type="journal article" date="2014" name="Int. J. Syst. Evol. Microbiol.">
        <title>Complete genome sequence of Corynebacterium casei LMG S-19264T (=DSM 44701T), isolated from a smear-ripened cheese.</title>
        <authorList>
            <consortium name="US DOE Joint Genome Institute (JGI-PGF)"/>
            <person name="Walter F."/>
            <person name="Albersmeier A."/>
            <person name="Kalinowski J."/>
            <person name="Ruckert C."/>
        </authorList>
    </citation>
    <scope>NUCLEOTIDE SEQUENCE</scope>
    <source>
        <strain evidence="2">CGMCC 1.12214</strain>
    </source>
</reference>
<dbReference type="EMBL" id="BMES01000002">
    <property type="protein sequence ID" value="GGH20323.1"/>
    <property type="molecule type" value="Genomic_DNA"/>
</dbReference>
<dbReference type="Pfam" id="PF01510">
    <property type="entry name" value="Amidase_2"/>
    <property type="match status" value="1"/>
</dbReference>
<evidence type="ECO:0000259" key="1">
    <source>
        <dbReference type="Pfam" id="PF01510"/>
    </source>
</evidence>
<dbReference type="GO" id="GO:0009253">
    <property type="term" value="P:peptidoglycan catabolic process"/>
    <property type="evidence" value="ECO:0007669"/>
    <property type="project" value="InterPro"/>
</dbReference>
<dbReference type="GO" id="GO:0008745">
    <property type="term" value="F:N-acetylmuramoyl-L-alanine amidase activity"/>
    <property type="evidence" value="ECO:0007669"/>
    <property type="project" value="InterPro"/>
</dbReference>
<reference evidence="2" key="2">
    <citation type="submission" date="2020-09" db="EMBL/GenBank/DDBJ databases">
        <authorList>
            <person name="Sun Q."/>
            <person name="Zhou Y."/>
        </authorList>
    </citation>
    <scope>NUCLEOTIDE SEQUENCE</scope>
    <source>
        <strain evidence="2">CGMCC 1.12214</strain>
    </source>
</reference>